<proteinExistence type="predicted"/>
<organism evidence="8 9">
    <name type="scientific">Phycomyces blakesleeanus (strain ATCC 8743b / DSM 1359 / FGSC 10004 / NBRC 33097 / NRRL 1555)</name>
    <dbReference type="NCBI Taxonomy" id="763407"/>
    <lineage>
        <taxon>Eukaryota</taxon>
        <taxon>Fungi</taxon>
        <taxon>Fungi incertae sedis</taxon>
        <taxon>Mucoromycota</taxon>
        <taxon>Mucoromycotina</taxon>
        <taxon>Mucoromycetes</taxon>
        <taxon>Mucorales</taxon>
        <taxon>Phycomycetaceae</taxon>
        <taxon>Phycomyces</taxon>
    </lineage>
</organism>
<dbReference type="PANTHER" id="PTHR47338">
    <property type="entry name" value="ZN(II)2CYS6 TRANSCRIPTION FACTOR (EUROFUNG)-RELATED"/>
    <property type="match status" value="1"/>
</dbReference>
<gene>
    <name evidence="8" type="ORF">PHYBLDRAFT_187413</name>
</gene>
<dbReference type="InterPro" id="IPR050815">
    <property type="entry name" value="TF_fung"/>
</dbReference>
<evidence type="ECO:0000256" key="4">
    <source>
        <dbReference type="ARBA" id="ARBA00023163"/>
    </source>
</evidence>
<dbReference type="SMART" id="SM00066">
    <property type="entry name" value="GAL4"/>
    <property type="match status" value="1"/>
</dbReference>
<name>A0A167MD31_PHYB8</name>
<feature type="domain" description="Zn(2)-C6 fungal-type" evidence="7">
    <location>
        <begin position="66"/>
        <end position="95"/>
    </location>
</feature>
<evidence type="ECO:0000256" key="2">
    <source>
        <dbReference type="ARBA" id="ARBA00022723"/>
    </source>
</evidence>
<dbReference type="VEuPathDB" id="FungiDB:PHYBLDRAFT_187413"/>
<dbReference type="OrthoDB" id="4161332at2759"/>
<dbReference type="InterPro" id="IPR001138">
    <property type="entry name" value="Zn2Cys6_DnaBD"/>
</dbReference>
<protein>
    <submittedName>
        <fullName evidence="8">Zn(2)-C6 fungal-specific transcription factor</fullName>
    </submittedName>
</protein>
<keyword evidence="5" id="KW-0539">Nucleus</keyword>
<dbReference type="InParanoid" id="A0A167MD31"/>
<feature type="compositionally biased region" description="Basic and acidic residues" evidence="6">
    <location>
        <begin position="610"/>
        <end position="625"/>
    </location>
</feature>
<keyword evidence="4" id="KW-0804">Transcription</keyword>
<dbReference type="RefSeq" id="XP_018290544.1">
    <property type="nucleotide sequence ID" value="XM_018439380.1"/>
</dbReference>
<dbReference type="InterPro" id="IPR036864">
    <property type="entry name" value="Zn2-C6_fun-type_DNA-bd_sf"/>
</dbReference>
<keyword evidence="3" id="KW-0805">Transcription regulation</keyword>
<evidence type="ECO:0000259" key="7">
    <source>
        <dbReference type="PROSITE" id="PS50048"/>
    </source>
</evidence>
<dbReference type="PROSITE" id="PS00463">
    <property type="entry name" value="ZN2_CY6_FUNGAL_1"/>
    <property type="match status" value="1"/>
</dbReference>
<feature type="non-terminal residue" evidence="8">
    <location>
        <position position="1"/>
    </location>
</feature>
<evidence type="ECO:0000313" key="9">
    <source>
        <dbReference type="Proteomes" id="UP000077315"/>
    </source>
</evidence>
<dbReference type="GeneID" id="29000286"/>
<dbReference type="PANTHER" id="PTHR47338:SF5">
    <property type="entry name" value="ZN(II)2CYS6 TRANSCRIPTION FACTOR (EUROFUNG)"/>
    <property type="match status" value="1"/>
</dbReference>
<dbReference type="PROSITE" id="PS50048">
    <property type="entry name" value="ZN2_CY6_FUNGAL_2"/>
    <property type="match status" value="1"/>
</dbReference>
<dbReference type="CDD" id="cd12148">
    <property type="entry name" value="fungal_TF_MHR"/>
    <property type="match status" value="1"/>
</dbReference>
<dbReference type="GO" id="GO:0005634">
    <property type="term" value="C:nucleus"/>
    <property type="evidence" value="ECO:0007669"/>
    <property type="project" value="UniProtKB-SubCell"/>
</dbReference>
<dbReference type="GO" id="GO:0000981">
    <property type="term" value="F:DNA-binding transcription factor activity, RNA polymerase II-specific"/>
    <property type="evidence" value="ECO:0007669"/>
    <property type="project" value="InterPro"/>
</dbReference>
<sequence length="958" mass="109309">MPLQSKLAFKSPDSLKYKSVPKIENANHVVHTINTSSKMLMWICKSWEEYPENTAAITKHSRVKNACEGCHKQKIKCEDIKPCTRCKNKKLTCEINVPPGSTNNPLSFITSSNDMNLPVDGDPRSPTPDKSPQIVFSSPLRLSTAIKQNLVHTTHGVAPQKPNISANDKRHLLKVYFNRRDPFYPMFSLNYLEDQLKKCENNERSFLSLFFFYALFSRASIFCTQRLQALEEQLLDYAIYLKSLYITTIDPSNMLALVILANHKSHRQLDNDFALVKTLSKEAVEHTKLLIEHYYEQNGTFPPSYYEQYKRSIWWVFIMDRVLHIEQEESFSLEECKVPVDLPEKDIEIDNYYDDDNDVDHTNIMDQWLEGFRFIIIMTKALGRGVNFYRTWIIKKEVTSNYNPYIYTLDNWILTEYLSLKYNPPHLKCIFKDKATTAKLSSTDSTSQTSTSLEGLTENDGLNLIYFLVGFLVLHQPYTVSQYGIGEDISKVSKRGCKAASAMIIKVAIWMGQDSFSSISRSPIVMFALFSSLQLLAQFGIDKDHDKPQSTHSVFDNGLNFATNLPLTTSSKRLQTKLEDIYAKYSAMACGSNPRICKQTKNISRSSCRKPNDSHQDENLPEKAGNKHKNSTSITNLSVFDAKCDKDSRKKQSKRNNTQDKQRKKKLKKPNDQQSSRAVDDGVSSVETPATMPTDSFPLPEYDSERNGNICAVEHDLQCQEIPQPAIIPPIAPSNFYPVHTFAQPPQPPQPPPPLLLLPHQHQYCQGISTLQPLDIVTLRFLDMSIRQLLDMSTLQLLGISIPQLLDMSIPQLLDMSIPQLLDMSTLQPLDMVTLRFLDMSIRQLFDISILQLLDVLTSQLLGKSIIQLLDMLSSQLLYIPTLQLDMLTSQPDMSSPEFLKQEEVSNSPDQPPMDRYTYYNPVNRSPERNSENNDVPENNAPHHIPLFSNQLFSSNMT</sequence>
<evidence type="ECO:0000256" key="3">
    <source>
        <dbReference type="ARBA" id="ARBA00023015"/>
    </source>
</evidence>
<evidence type="ECO:0000256" key="5">
    <source>
        <dbReference type="ARBA" id="ARBA00023242"/>
    </source>
</evidence>
<dbReference type="CDD" id="cd00067">
    <property type="entry name" value="GAL4"/>
    <property type="match status" value="1"/>
</dbReference>
<feature type="compositionally biased region" description="Polar residues" evidence="6">
    <location>
        <begin position="685"/>
        <end position="694"/>
    </location>
</feature>
<evidence type="ECO:0000256" key="6">
    <source>
        <dbReference type="SAM" id="MobiDB-lite"/>
    </source>
</evidence>
<dbReference type="EMBL" id="KV440983">
    <property type="protein sequence ID" value="OAD72504.1"/>
    <property type="molecule type" value="Genomic_DNA"/>
</dbReference>
<dbReference type="Proteomes" id="UP000077315">
    <property type="component" value="Unassembled WGS sequence"/>
</dbReference>
<feature type="region of interest" description="Disordered" evidence="6">
    <location>
        <begin position="602"/>
        <end position="703"/>
    </location>
</feature>
<accession>A0A167MD31</accession>
<dbReference type="Gene3D" id="4.10.240.10">
    <property type="entry name" value="Zn(2)-C6 fungal-type DNA-binding domain"/>
    <property type="match status" value="1"/>
</dbReference>
<dbReference type="STRING" id="763407.A0A167MD31"/>
<keyword evidence="9" id="KW-1185">Reference proteome</keyword>
<comment type="subcellular location">
    <subcellularLocation>
        <location evidence="1">Nucleus</location>
    </subcellularLocation>
</comment>
<feature type="compositionally biased region" description="Polar residues" evidence="6">
    <location>
        <begin position="948"/>
        <end position="958"/>
    </location>
</feature>
<dbReference type="Pfam" id="PF00172">
    <property type="entry name" value="Zn_clus"/>
    <property type="match status" value="1"/>
</dbReference>
<reference evidence="9" key="1">
    <citation type="submission" date="2015-06" db="EMBL/GenBank/DDBJ databases">
        <title>Expansion of signal transduction pathways in fungi by whole-genome duplication.</title>
        <authorList>
            <consortium name="DOE Joint Genome Institute"/>
            <person name="Corrochano L.M."/>
            <person name="Kuo A."/>
            <person name="Marcet-Houben M."/>
            <person name="Polaino S."/>
            <person name="Salamov A."/>
            <person name="Villalobos J.M."/>
            <person name="Alvarez M.I."/>
            <person name="Avalos J."/>
            <person name="Benito E.P."/>
            <person name="Benoit I."/>
            <person name="Burger G."/>
            <person name="Camino L.P."/>
            <person name="Canovas D."/>
            <person name="Cerda-Olmedo E."/>
            <person name="Cheng J.-F."/>
            <person name="Dominguez A."/>
            <person name="Elias M."/>
            <person name="Eslava A.P."/>
            <person name="Glaser F."/>
            <person name="Grimwood J."/>
            <person name="Gutierrez G."/>
            <person name="Heitman J."/>
            <person name="Henrissat B."/>
            <person name="Iturriaga E.A."/>
            <person name="Lang B.F."/>
            <person name="Lavin J.L."/>
            <person name="Lee S."/>
            <person name="Li W."/>
            <person name="Lindquist E."/>
            <person name="Lopez-Garcia S."/>
            <person name="Luque E.M."/>
            <person name="Marcos A.T."/>
            <person name="Martin J."/>
            <person name="McCluskey K."/>
            <person name="Medina H.R."/>
            <person name="Miralles-Duran A."/>
            <person name="Miyazaki A."/>
            <person name="Munoz-Torres E."/>
            <person name="Oguiza J.A."/>
            <person name="Ohm R."/>
            <person name="Olmedo M."/>
            <person name="Orejas M."/>
            <person name="Ortiz-Castellanos L."/>
            <person name="Pisabarro A.G."/>
            <person name="Rodriguez-Romero J."/>
            <person name="Ruiz-Herrera J."/>
            <person name="Ruiz-Vazquez R."/>
            <person name="Sanz C."/>
            <person name="Schackwitz W."/>
            <person name="Schmutz J."/>
            <person name="Shahriari M."/>
            <person name="Shelest E."/>
            <person name="Silva-Franco F."/>
            <person name="Soanes D."/>
            <person name="Syed K."/>
            <person name="Tagua V.G."/>
            <person name="Talbot N.J."/>
            <person name="Thon M."/>
            <person name="De vries R.P."/>
            <person name="Wiebenga A."/>
            <person name="Yadav J.S."/>
            <person name="Braun E.L."/>
            <person name="Baker S."/>
            <person name="Garre V."/>
            <person name="Horwitz B."/>
            <person name="Torres-Martinez S."/>
            <person name="Idnurm A."/>
            <person name="Herrera-Estrella A."/>
            <person name="Gabaldon T."/>
            <person name="Grigoriev I.V."/>
        </authorList>
    </citation>
    <scope>NUCLEOTIDE SEQUENCE [LARGE SCALE GENOMIC DNA]</scope>
    <source>
        <strain evidence="9">NRRL 1555(-)</strain>
    </source>
</reference>
<evidence type="ECO:0000313" key="8">
    <source>
        <dbReference type="EMBL" id="OAD72504.1"/>
    </source>
</evidence>
<keyword evidence="2" id="KW-0479">Metal-binding</keyword>
<dbReference type="GO" id="GO:0008270">
    <property type="term" value="F:zinc ion binding"/>
    <property type="evidence" value="ECO:0007669"/>
    <property type="project" value="InterPro"/>
</dbReference>
<evidence type="ECO:0000256" key="1">
    <source>
        <dbReference type="ARBA" id="ARBA00004123"/>
    </source>
</evidence>
<feature type="region of interest" description="Disordered" evidence="6">
    <location>
        <begin position="894"/>
        <end position="958"/>
    </location>
</feature>
<dbReference type="AlphaFoldDB" id="A0A167MD31"/>
<dbReference type="SUPFAM" id="SSF57701">
    <property type="entry name" value="Zn2/Cys6 DNA-binding domain"/>
    <property type="match status" value="1"/>
</dbReference>